<gene>
    <name evidence="1" type="ORF">SAMN02745912_02763</name>
</gene>
<evidence type="ECO:0000313" key="2">
    <source>
        <dbReference type="Proteomes" id="UP000184465"/>
    </source>
</evidence>
<evidence type="ECO:0000313" key="1">
    <source>
        <dbReference type="EMBL" id="SHK24625.1"/>
    </source>
</evidence>
<dbReference type="STRING" id="1121301.SAMN02745912_02763"/>
<name>A0A1M6QWQ2_PARC5</name>
<dbReference type="AlphaFoldDB" id="A0A1M6QWQ2"/>
<dbReference type="Proteomes" id="UP000184465">
    <property type="component" value="Unassembled WGS sequence"/>
</dbReference>
<organism evidence="1 2">
    <name type="scientific">Paramaledivibacter caminithermalis (strain DSM 15212 / CIP 107654 / DViRD3)</name>
    <name type="common">Clostridium caminithermale</name>
    <dbReference type="NCBI Taxonomy" id="1121301"/>
    <lineage>
        <taxon>Bacteria</taxon>
        <taxon>Bacillati</taxon>
        <taxon>Bacillota</taxon>
        <taxon>Clostridia</taxon>
        <taxon>Peptostreptococcales</taxon>
        <taxon>Caminicellaceae</taxon>
        <taxon>Paramaledivibacter</taxon>
    </lineage>
</organism>
<dbReference type="EMBL" id="FRAG01000039">
    <property type="protein sequence ID" value="SHK24625.1"/>
    <property type="molecule type" value="Genomic_DNA"/>
</dbReference>
<proteinExistence type="predicted"/>
<feature type="non-terminal residue" evidence="1">
    <location>
        <position position="1"/>
    </location>
</feature>
<accession>A0A1M6QWQ2</accession>
<sequence length="66" mass="7815">EKKKYTDIELKEKLRREYKIDEVNTLNRVDRDKIISDIRKSTGASIRQLSRVLGVWRGIIEKAIKT</sequence>
<reference evidence="1 2" key="1">
    <citation type="submission" date="2016-11" db="EMBL/GenBank/DDBJ databases">
        <authorList>
            <person name="Jaros S."/>
            <person name="Januszkiewicz K."/>
            <person name="Wedrychowicz H."/>
        </authorList>
    </citation>
    <scope>NUCLEOTIDE SEQUENCE [LARGE SCALE GENOMIC DNA]</scope>
    <source>
        <strain evidence="1 2">DSM 15212</strain>
    </source>
</reference>
<dbReference type="RefSeq" id="WP_330390498.1">
    <property type="nucleotide sequence ID" value="NZ_FRAG01000039.1"/>
</dbReference>
<protein>
    <submittedName>
        <fullName evidence="1">Uncharacterized protein</fullName>
    </submittedName>
</protein>
<keyword evidence="2" id="KW-1185">Reference proteome</keyword>